<accession>A0A563VPU0</accession>
<evidence type="ECO:0000313" key="3">
    <source>
        <dbReference type="Proteomes" id="UP000320055"/>
    </source>
</evidence>
<keyword evidence="1" id="KW-1133">Transmembrane helix</keyword>
<sequence length="45" mass="5021">MTTIENQFMTSVISLLSRLLVVGNLTGILSYQIVSRIALEFVFTT</sequence>
<evidence type="ECO:0000256" key="1">
    <source>
        <dbReference type="SAM" id="Phobius"/>
    </source>
</evidence>
<keyword evidence="1" id="KW-0472">Membrane</keyword>
<reference evidence="2 3" key="1">
    <citation type="submission" date="2019-01" db="EMBL/GenBank/DDBJ databases">
        <authorList>
            <person name="Brito A."/>
        </authorList>
    </citation>
    <scope>NUCLEOTIDE SEQUENCE [LARGE SCALE GENOMIC DNA]</scope>
    <source>
        <strain evidence="2">1</strain>
    </source>
</reference>
<proteinExistence type="predicted"/>
<organism evidence="2 3">
    <name type="scientific">Hyella patelloides LEGE 07179</name>
    <dbReference type="NCBI Taxonomy" id="945734"/>
    <lineage>
        <taxon>Bacteria</taxon>
        <taxon>Bacillati</taxon>
        <taxon>Cyanobacteriota</taxon>
        <taxon>Cyanophyceae</taxon>
        <taxon>Pleurocapsales</taxon>
        <taxon>Hyellaceae</taxon>
        <taxon>Hyella</taxon>
    </lineage>
</organism>
<dbReference type="Proteomes" id="UP000320055">
    <property type="component" value="Unassembled WGS sequence"/>
</dbReference>
<gene>
    <name evidence="2" type="ORF">H1P_1920008</name>
</gene>
<name>A0A563VPU0_9CYAN</name>
<keyword evidence="1" id="KW-0812">Transmembrane</keyword>
<protein>
    <submittedName>
        <fullName evidence="2">Uncharacterized protein</fullName>
    </submittedName>
</protein>
<keyword evidence="3" id="KW-1185">Reference proteome</keyword>
<dbReference type="EMBL" id="CAACVJ010000104">
    <property type="protein sequence ID" value="VEP13297.1"/>
    <property type="molecule type" value="Genomic_DNA"/>
</dbReference>
<evidence type="ECO:0000313" key="2">
    <source>
        <dbReference type="EMBL" id="VEP13297.1"/>
    </source>
</evidence>
<feature type="transmembrane region" description="Helical" evidence="1">
    <location>
        <begin position="12"/>
        <end position="34"/>
    </location>
</feature>
<dbReference type="AlphaFoldDB" id="A0A563VPU0"/>